<evidence type="ECO:0008006" key="3">
    <source>
        <dbReference type="Google" id="ProtNLM"/>
    </source>
</evidence>
<name>A0ABS0I4B8_9BACT</name>
<gene>
    <name evidence="1" type="ORF">I2H31_11990</name>
</gene>
<sequence>MSITSPLAGLHQVLLTVRASAQVHAEMLRKSEAATRAALIEPVLRALGWDTENVQMVEPEKTINTAWRADYALNNSAGKIDLLLEAKCLGSNLEKFAVVQQLLSYAFGFDVLKVVLSDGINWHFYREFKPGHSASDFHFNLLEDDTIYCALQLIQWLDAAQSGHGITTVSSGPAKSNSSALVSTKDVAQAQQARIAVLKKNRNDDFTDLAQLHLPSLKPGQKPEKLRLPNGNINSVFTWKDILLEVCCLVLATNPNLHLPLPDKAGKKRFLISNTKPEKGSSTLASYNGQSVFIGTHYSAADCVANALYALSQLPANQKKVSLAVSF</sequence>
<organism evidence="1 2">
    <name type="scientific">Hymenobacter ruricola</name>
    <dbReference type="NCBI Taxonomy" id="2791023"/>
    <lineage>
        <taxon>Bacteria</taxon>
        <taxon>Pseudomonadati</taxon>
        <taxon>Bacteroidota</taxon>
        <taxon>Cytophagia</taxon>
        <taxon>Cytophagales</taxon>
        <taxon>Hymenobacteraceae</taxon>
        <taxon>Hymenobacter</taxon>
    </lineage>
</organism>
<comment type="caution">
    <text evidence="1">The sequence shown here is derived from an EMBL/GenBank/DDBJ whole genome shotgun (WGS) entry which is preliminary data.</text>
</comment>
<reference evidence="1 2" key="1">
    <citation type="submission" date="2020-11" db="EMBL/GenBank/DDBJ databases">
        <authorList>
            <person name="Kim M.K."/>
        </authorList>
    </citation>
    <scope>NUCLEOTIDE SEQUENCE [LARGE SCALE GENOMIC DNA]</scope>
    <source>
        <strain evidence="1 2">BT662</strain>
    </source>
</reference>
<evidence type="ECO:0000313" key="1">
    <source>
        <dbReference type="EMBL" id="MBF9221823.1"/>
    </source>
</evidence>
<evidence type="ECO:0000313" key="2">
    <source>
        <dbReference type="Proteomes" id="UP000618931"/>
    </source>
</evidence>
<dbReference type="Gene3D" id="3.90.1570.30">
    <property type="match status" value="1"/>
</dbReference>
<dbReference type="EMBL" id="JADQDM010000005">
    <property type="protein sequence ID" value="MBF9221823.1"/>
    <property type="molecule type" value="Genomic_DNA"/>
</dbReference>
<accession>A0ABS0I4B8</accession>
<protein>
    <recommendedName>
        <fullName evidence="3">Type I restriction enzyme R protein N-terminal domain-containing protein</fullName>
    </recommendedName>
</protein>
<proteinExistence type="predicted"/>
<dbReference type="RefSeq" id="WP_196293280.1">
    <property type="nucleotide sequence ID" value="NZ_JADQDM010000005.1"/>
</dbReference>
<dbReference type="Proteomes" id="UP000618931">
    <property type="component" value="Unassembled WGS sequence"/>
</dbReference>
<keyword evidence="2" id="KW-1185">Reference proteome</keyword>